<reference evidence="2" key="1">
    <citation type="journal article" date="2020" name="Stud. Mycol.">
        <title>101 Dothideomycetes genomes: a test case for predicting lifestyles and emergence of pathogens.</title>
        <authorList>
            <person name="Haridas S."/>
            <person name="Albert R."/>
            <person name="Binder M."/>
            <person name="Bloem J."/>
            <person name="Labutti K."/>
            <person name="Salamov A."/>
            <person name="Andreopoulos B."/>
            <person name="Baker S."/>
            <person name="Barry K."/>
            <person name="Bills G."/>
            <person name="Bluhm B."/>
            <person name="Cannon C."/>
            <person name="Castanera R."/>
            <person name="Culley D."/>
            <person name="Daum C."/>
            <person name="Ezra D."/>
            <person name="Gonzalez J."/>
            <person name="Henrissat B."/>
            <person name="Kuo A."/>
            <person name="Liang C."/>
            <person name="Lipzen A."/>
            <person name="Lutzoni F."/>
            <person name="Magnuson J."/>
            <person name="Mondo S."/>
            <person name="Nolan M."/>
            <person name="Ohm R."/>
            <person name="Pangilinan J."/>
            <person name="Park H.-J."/>
            <person name="Ramirez L."/>
            <person name="Alfaro M."/>
            <person name="Sun H."/>
            <person name="Tritt A."/>
            <person name="Yoshinaga Y."/>
            <person name="Zwiers L.-H."/>
            <person name="Turgeon B."/>
            <person name="Goodwin S."/>
            <person name="Spatafora J."/>
            <person name="Crous P."/>
            <person name="Grigoriev I."/>
        </authorList>
    </citation>
    <scope>NUCLEOTIDE SEQUENCE</scope>
    <source>
        <strain evidence="2">CBS 107.79</strain>
    </source>
</reference>
<protein>
    <submittedName>
        <fullName evidence="2">Uncharacterized protein</fullName>
    </submittedName>
</protein>
<dbReference type="AlphaFoldDB" id="A0A6A5UJP2"/>
<proteinExistence type="predicted"/>
<evidence type="ECO:0000313" key="2">
    <source>
        <dbReference type="EMBL" id="KAF1964199.1"/>
    </source>
</evidence>
<accession>A0A6A5UJP2</accession>
<gene>
    <name evidence="2" type="ORF">BU23DRAFT_493458</name>
</gene>
<keyword evidence="1" id="KW-1133">Transmembrane helix</keyword>
<dbReference type="Proteomes" id="UP000800036">
    <property type="component" value="Unassembled WGS sequence"/>
</dbReference>
<name>A0A6A5UJP2_9PLEO</name>
<feature type="transmembrane region" description="Helical" evidence="1">
    <location>
        <begin position="46"/>
        <end position="72"/>
    </location>
</feature>
<dbReference type="EMBL" id="ML976800">
    <property type="protein sequence ID" value="KAF1964199.1"/>
    <property type="molecule type" value="Genomic_DNA"/>
</dbReference>
<sequence>MAQAILIAYIFCFSIGLILCVRLIYRDVRPHRTNEMNGMSRAGRWERALAAAFGLVQAALLVNDITAVTMAIASTTRFNWIDLSISCTLQLVVGTSVRTLIRTR</sequence>
<feature type="transmembrane region" description="Helical" evidence="1">
    <location>
        <begin position="6"/>
        <end position="25"/>
    </location>
</feature>
<evidence type="ECO:0000313" key="3">
    <source>
        <dbReference type="Proteomes" id="UP000800036"/>
    </source>
</evidence>
<organism evidence="2 3">
    <name type="scientific">Bimuria novae-zelandiae CBS 107.79</name>
    <dbReference type="NCBI Taxonomy" id="1447943"/>
    <lineage>
        <taxon>Eukaryota</taxon>
        <taxon>Fungi</taxon>
        <taxon>Dikarya</taxon>
        <taxon>Ascomycota</taxon>
        <taxon>Pezizomycotina</taxon>
        <taxon>Dothideomycetes</taxon>
        <taxon>Pleosporomycetidae</taxon>
        <taxon>Pleosporales</taxon>
        <taxon>Massarineae</taxon>
        <taxon>Didymosphaeriaceae</taxon>
        <taxon>Bimuria</taxon>
    </lineage>
</organism>
<evidence type="ECO:0000256" key="1">
    <source>
        <dbReference type="SAM" id="Phobius"/>
    </source>
</evidence>
<dbReference type="OrthoDB" id="3782795at2759"/>
<keyword evidence="1" id="KW-0472">Membrane</keyword>
<keyword evidence="1" id="KW-0812">Transmembrane</keyword>
<keyword evidence="3" id="KW-1185">Reference proteome</keyword>
<feature type="transmembrane region" description="Helical" evidence="1">
    <location>
        <begin position="78"/>
        <end position="101"/>
    </location>
</feature>